<dbReference type="PIRSF" id="PIRSF010376">
    <property type="entry name" value="IspE"/>
    <property type="match status" value="1"/>
</dbReference>
<dbReference type="EMBL" id="BMNN01000001">
    <property type="protein sequence ID" value="GGI87744.1"/>
    <property type="molecule type" value="Genomic_DNA"/>
</dbReference>
<evidence type="ECO:0000313" key="14">
    <source>
        <dbReference type="Proteomes" id="UP000633263"/>
    </source>
</evidence>
<dbReference type="SUPFAM" id="SSF55060">
    <property type="entry name" value="GHMP Kinase, C-terminal domain"/>
    <property type="match status" value="1"/>
</dbReference>
<feature type="domain" description="GHMP kinase N-terminal" evidence="11">
    <location>
        <begin position="68"/>
        <end position="145"/>
    </location>
</feature>
<evidence type="ECO:0000256" key="6">
    <source>
        <dbReference type="ARBA" id="ARBA00022777"/>
    </source>
</evidence>
<evidence type="ECO:0000256" key="9">
    <source>
        <dbReference type="ARBA" id="ARBA00032554"/>
    </source>
</evidence>
<feature type="active site" evidence="10">
    <location>
        <position position="13"/>
    </location>
</feature>
<comment type="similarity">
    <text evidence="1 10">Belongs to the GHMP kinase family. IspE subfamily.</text>
</comment>
<evidence type="ECO:0000256" key="3">
    <source>
        <dbReference type="ARBA" id="ARBA00017473"/>
    </source>
</evidence>
<evidence type="ECO:0000313" key="13">
    <source>
        <dbReference type="EMBL" id="GGI87744.1"/>
    </source>
</evidence>
<proteinExistence type="inferred from homology"/>
<comment type="caution">
    <text evidence="13">The sequence shown here is derived from an EMBL/GenBank/DDBJ whole genome shotgun (WGS) entry which is preliminary data.</text>
</comment>
<accession>A0ABQ2CGI5</accession>
<feature type="domain" description="GHMP kinase C-terminal" evidence="12">
    <location>
        <begin position="203"/>
        <end position="261"/>
    </location>
</feature>
<name>A0ABQ2CGI5_9GAMM</name>
<dbReference type="InterPro" id="IPR036554">
    <property type="entry name" value="GHMP_kinase_C_sf"/>
</dbReference>
<dbReference type="HAMAP" id="MF_00061">
    <property type="entry name" value="IspE"/>
    <property type="match status" value="1"/>
</dbReference>
<dbReference type="InterPro" id="IPR004424">
    <property type="entry name" value="IspE"/>
</dbReference>
<comment type="function">
    <text evidence="10">Catalyzes the phosphorylation of the position 2 hydroxy group of 4-diphosphocytidyl-2C-methyl-D-erythritol.</text>
</comment>
<dbReference type="Proteomes" id="UP000633263">
    <property type="component" value="Unassembled WGS sequence"/>
</dbReference>
<keyword evidence="5 10" id="KW-0547">Nucleotide-binding</keyword>
<comment type="catalytic activity">
    <reaction evidence="10">
        <text>4-CDP-2-C-methyl-D-erythritol + ATP = 4-CDP-2-C-methyl-D-erythritol 2-phosphate + ADP + H(+)</text>
        <dbReference type="Rhea" id="RHEA:18437"/>
        <dbReference type="ChEBI" id="CHEBI:15378"/>
        <dbReference type="ChEBI" id="CHEBI:30616"/>
        <dbReference type="ChEBI" id="CHEBI:57823"/>
        <dbReference type="ChEBI" id="CHEBI:57919"/>
        <dbReference type="ChEBI" id="CHEBI:456216"/>
        <dbReference type="EC" id="2.7.1.148"/>
    </reaction>
</comment>
<dbReference type="Pfam" id="PF00288">
    <property type="entry name" value="GHMP_kinases_N"/>
    <property type="match status" value="1"/>
</dbReference>
<dbReference type="InterPro" id="IPR020568">
    <property type="entry name" value="Ribosomal_Su5_D2-typ_SF"/>
</dbReference>
<dbReference type="EC" id="2.7.1.148" evidence="2 10"/>
<organism evidence="13 14">
    <name type="scientific">Halopseudomonas pertucinogena</name>
    <dbReference type="NCBI Taxonomy" id="86175"/>
    <lineage>
        <taxon>Bacteria</taxon>
        <taxon>Pseudomonadati</taxon>
        <taxon>Pseudomonadota</taxon>
        <taxon>Gammaproteobacteria</taxon>
        <taxon>Pseudomonadales</taxon>
        <taxon>Pseudomonadaceae</taxon>
        <taxon>Halopseudomonas</taxon>
    </lineage>
</organism>
<dbReference type="Gene3D" id="3.30.230.10">
    <property type="match status" value="1"/>
</dbReference>
<keyword evidence="14" id="KW-1185">Reference proteome</keyword>
<evidence type="ECO:0000259" key="11">
    <source>
        <dbReference type="Pfam" id="PF00288"/>
    </source>
</evidence>
<evidence type="ECO:0000259" key="12">
    <source>
        <dbReference type="Pfam" id="PF08544"/>
    </source>
</evidence>
<evidence type="ECO:0000256" key="10">
    <source>
        <dbReference type="HAMAP-Rule" id="MF_00061"/>
    </source>
</evidence>
<dbReference type="InterPro" id="IPR006204">
    <property type="entry name" value="GHMP_kinase_N_dom"/>
</dbReference>
<feature type="binding site" evidence="10">
    <location>
        <begin position="96"/>
        <end position="106"/>
    </location>
    <ligand>
        <name>ATP</name>
        <dbReference type="ChEBI" id="CHEBI:30616"/>
    </ligand>
</feature>
<dbReference type="InterPro" id="IPR014721">
    <property type="entry name" value="Ribsml_uS5_D2-typ_fold_subgr"/>
</dbReference>
<keyword evidence="4 10" id="KW-0808">Transferase</keyword>
<dbReference type="GO" id="GO:0016301">
    <property type="term" value="F:kinase activity"/>
    <property type="evidence" value="ECO:0007669"/>
    <property type="project" value="UniProtKB-KW"/>
</dbReference>
<sequence length="289" mass="31281">MTAPTLSLPAPAKLNLFLHITGRRDDGYHLLQTLFQFLDHGDTLHFTPRDDGQLRLLTELPGVAIENNLIMRAARRLQQASNTTCGADIRLDKRLPMGGGIGGGSSDAATTLVGLNHLWQAGLAEDQLAALGLELGADVPVFVRGRAAWAEGVGEQLTPVEVDEPWYLVVVPPCEVSTAEIFSDQRLTRDTPPITLAAFREHGGRNDCLPVVTARYPEIRNTLILLNKFCEAKMTGTGSCLFGAFPNEREADKVRARLPATLQAFVAKGCNVSPLHALLNKATQKGCNP</sequence>
<dbReference type="Pfam" id="PF08544">
    <property type="entry name" value="GHMP_kinases_C"/>
    <property type="match status" value="1"/>
</dbReference>
<evidence type="ECO:0000256" key="5">
    <source>
        <dbReference type="ARBA" id="ARBA00022741"/>
    </source>
</evidence>
<dbReference type="NCBIfam" id="TIGR00154">
    <property type="entry name" value="ispE"/>
    <property type="match status" value="1"/>
</dbReference>
<dbReference type="RefSeq" id="WP_188634577.1">
    <property type="nucleotide sequence ID" value="NZ_BMNN01000001.1"/>
</dbReference>
<keyword evidence="8 10" id="KW-0414">Isoprene biosynthesis</keyword>
<dbReference type="PANTHER" id="PTHR43527:SF2">
    <property type="entry name" value="4-DIPHOSPHOCYTIDYL-2-C-METHYL-D-ERYTHRITOL KINASE, CHLOROPLASTIC"/>
    <property type="match status" value="1"/>
</dbReference>
<keyword evidence="6 10" id="KW-0418">Kinase</keyword>
<dbReference type="PANTHER" id="PTHR43527">
    <property type="entry name" value="4-DIPHOSPHOCYTIDYL-2-C-METHYL-D-ERYTHRITOL KINASE, CHLOROPLASTIC"/>
    <property type="match status" value="1"/>
</dbReference>
<gene>
    <name evidence="10 13" type="primary">ispE</name>
    <name evidence="13" type="ORF">GCM10009083_00100</name>
</gene>
<evidence type="ECO:0000256" key="4">
    <source>
        <dbReference type="ARBA" id="ARBA00022679"/>
    </source>
</evidence>
<dbReference type="SUPFAM" id="SSF54211">
    <property type="entry name" value="Ribosomal protein S5 domain 2-like"/>
    <property type="match status" value="1"/>
</dbReference>
<evidence type="ECO:0000256" key="8">
    <source>
        <dbReference type="ARBA" id="ARBA00023229"/>
    </source>
</evidence>
<dbReference type="InterPro" id="IPR013750">
    <property type="entry name" value="GHMP_kinase_C_dom"/>
</dbReference>
<comment type="pathway">
    <text evidence="10">Isoprenoid biosynthesis; isopentenyl diphosphate biosynthesis via DXP pathway; isopentenyl diphosphate from 1-deoxy-D-xylulose 5-phosphate: step 3/6.</text>
</comment>
<evidence type="ECO:0000256" key="1">
    <source>
        <dbReference type="ARBA" id="ARBA00009684"/>
    </source>
</evidence>
<evidence type="ECO:0000256" key="7">
    <source>
        <dbReference type="ARBA" id="ARBA00022840"/>
    </source>
</evidence>
<reference evidence="14" key="1">
    <citation type="journal article" date="2019" name="Int. J. Syst. Evol. Microbiol.">
        <title>The Global Catalogue of Microorganisms (GCM) 10K type strain sequencing project: providing services to taxonomists for standard genome sequencing and annotation.</title>
        <authorList>
            <consortium name="The Broad Institute Genomics Platform"/>
            <consortium name="The Broad Institute Genome Sequencing Center for Infectious Disease"/>
            <person name="Wu L."/>
            <person name="Ma J."/>
        </authorList>
    </citation>
    <scope>NUCLEOTIDE SEQUENCE [LARGE SCALE GENOMIC DNA]</scope>
    <source>
        <strain evidence="14">JCM 11590</strain>
    </source>
</reference>
<feature type="active site" evidence="10">
    <location>
        <position position="138"/>
    </location>
</feature>
<protein>
    <recommendedName>
        <fullName evidence="3 10">4-diphosphocytidyl-2-C-methyl-D-erythritol kinase</fullName>
        <shortName evidence="10">CMK</shortName>
        <ecNumber evidence="2 10">2.7.1.148</ecNumber>
    </recommendedName>
    <alternativeName>
        <fullName evidence="9 10">4-(cytidine-5'-diphospho)-2-C-methyl-D-erythritol kinase</fullName>
    </alternativeName>
</protein>
<keyword evidence="7 10" id="KW-0067">ATP-binding</keyword>
<evidence type="ECO:0000256" key="2">
    <source>
        <dbReference type="ARBA" id="ARBA00012052"/>
    </source>
</evidence>
<dbReference type="Gene3D" id="3.30.70.890">
    <property type="entry name" value="GHMP kinase, C-terminal domain"/>
    <property type="match status" value="1"/>
</dbReference>